<dbReference type="GeneID" id="6094890"/>
<dbReference type="SUPFAM" id="SSF46785">
    <property type="entry name" value="Winged helix' DNA-binding domain"/>
    <property type="match status" value="1"/>
</dbReference>
<evidence type="ECO:0000313" key="3">
    <source>
        <dbReference type="Proteomes" id="UP000278149"/>
    </source>
</evidence>
<dbReference type="InterPro" id="IPR016481">
    <property type="entry name" value="TF_E_archaea"/>
</dbReference>
<evidence type="ECO:0000259" key="1">
    <source>
        <dbReference type="SMART" id="SM00531"/>
    </source>
</evidence>
<dbReference type="RefSeq" id="WP_012310256.1">
    <property type="nucleotide sequence ID" value="NZ_RCOR01000022.1"/>
</dbReference>
<protein>
    <recommendedName>
        <fullName evidence="1">Transcription initiation factor IIE subunit alpha N-terminal domain-containing protein</fullName>
    </recommendedName>
</protein>
<dbReference type="Pfam" id="PF02002">
    <property type="entry name" value="TFIIE_alpha"/>
    <property type="match status" value="1"/>
</dbReference>
<dbReference type="InterPro" id="IPR036390">
    <property type="entry name" value="WH_DNA-bd_sf"/>
</dbReference>
<dbReference type="Proteomes" id="UP000278149">
    <property type="component" value="Unassembled WGS sequence"/>
</dbReference>
<dbReference type="GO" id="GO:0006367">
    <property type="term" value="P:transcription initiation at RNA polymerase II promoter"/>
    <property type="evidence" value="ECO:0007669"/>
    <property type="project" value="InterPro"/>
</dbReference>
<dbReference type="InterPro" id="IPR024550">
    <property type="entry name" value="TFIIEa/SarR/Rpc3_HTH_dom"/>
</dbReference>
<dbReference type="InterPro" id="IPR036388">
    <property type="entry name" value="WH-like_DNA-bd_sf"/>
</dbReference>
<dbReference type="InterPro" id="IPR002853">
    <property type="entry name" value="TFIIE_asu"/>
</dbReference>
<organism evidence="2 3">
    <name type="scientific">Candidatus Korarchaeum cryptofilum</name>
    <dbReference type="NCBI Taxonomy" id="498846"/>
    <lineage>
        <taxon>Archaea</taxon>
        <taxon>Thermoproteota</taxon>
        <taxon>Candidatus Korarchaeia</taxon>
        <taxon>Candidatus Korarchaeales</taxon>
        <taxon>Candidatus Korarchaeaceae</taxon>
        <taxon>Candidatus Korarchaeum</taxon>
    </lineage>
</organism>
<evidence type="ECO:0000313" key="2">
    <source>
        <dbReference type="EMBL" id="RSN69081.1"/>
    </source>
</evidence>
<name>A0A3R9QS70_9CREN</name>
<comment type="caution">
    <text evidence="2">The sequence shown here is derived from an EMBL/GenBank/DDBJ whole genome shotgun (WGS) entry which is preliminary data.</text>
</comment>
<dbReference type="SMART" id="SM00531">
    <property type="entry name" value="TFIIE"/>
    <property type="match status" value="1"/>
</dbReference>
<dbReference type="PIRSF" id="PIRSF006373">
    <property type="entry name" value="TF_E_archaea"/>
    <property type="match status" value="1"/>
</dbReference>
<reference evidence="2 3" key="1">
    <citation type="submission" date="2018-10" db="EMBL/GenBank/DDBJ databases">
        <title>Co-occurring genomic capacity for anaerobic methane metabolism and dissimilatory sulfite reduction discovered in the Korarchaeota.</title>
        <authorList>
            <person name="Mckay L.J."/>
            <person name="Dlakic M."/>
            <person name="Fields M.W."/>
            <person name="Delmont T.O."/>
            <person name="Eren A.M."/>
            <person name="Jay Z.J."/>
            <person name="Klingelsmith K.B."/>
            <person name="Rusch D.B."/>
            <person name="Inskeep W.P."/>
        </authorList>
    </citation>
    <scope>NUCLEOTIDE SEQUENCE [LARGE SCALE GENOMIC DNA]</scope>
    <source>
        <strain evidence="2 3">WS</strain>
    </source>
</reference>
<accession>A0A3R9QS70</accession>
<proteinExistence type="predicted"/>
<feature type="domain" description="Transcription initiation factor IIE subunit alpha N-terminal" evidence="1">
    <location>
        <begin position="18"/>
        <end position="162"/>
    </location>
</feature>
<dbReference type="Gene3D" id="1.10.10.10">
    <property type="entry name" value="Winged helix-like DNA-binding domain superfamily/Winged helix DNA-binding domain"/>
    <property type="match status" value="1"/>
</dbReference>
<gene>
    <name evidence="2" type="ORF">D9Q81_04635</name>
</gene>
<sequence>MRDEDLIILALAVISRDLELVRRIVELANNGVIEEGELQETLKLSVTNLRVMLYQMQDFNLVIQLGAKEDGNGGYLSYWRINKDVAKSFLLRRLKYTKSELMKRKEEDLSGEYYVCAADPSHARLSFDEMIRSMGEGSPTCPVCGAMMEPVNKEEVVKLIDSMIELIDRAIETLEG</sequence>
<dbReference type="GO" id="GO:0006355">
    <property type="term" value="P:regulation of DNA-templated transcription"/>
    <property type="evidence" value="ECO:0007669"/>
    <property type="project" value="InterPro"/>
</dbReference>
<dbReference type="AlphaFoldDB" id="A0A3R9QS70"/>
<dbReference type="EMBL" id="RCOR01000022">
    <property type="protein sequence ID" value="RSN69081.1"/>
    <property type="molecule type" value="Genomic_DNA"/>
</dbReference>